<dbReference type="AlphaFoldDB" id="A0A0K1PP75"/>
<dbReference type="InterPro" id="IPR036909">
    <property type="entry name" value="Cyt_c-like_dom_sf"/>
</dbReference>
<proteinExistence type="predicted"/>
<organism evidence="7 8">
    <name type="scientific">Labilithrix luteola</name>
    <dbReference type="NCBI Taxonomy" id="1391654"/>
    <lineage>
        <taxon>Bacteria</taxon>
        <taxon>Pseudomonadati</taxon>
        <taxon>Myxococcota</taxon>
        <taxon>Polyangia</taxon>
        <taxon>Polyangiales</taxon>
        <taxon>Labilitrichaceae</taxon>
        <taxon>Labilithrix</taxon>
    </lineage>
</organism>
<feature type="region of interest" description="Disordered" evidence="5">
    <location>
        <begin position="31"/>
        <end position="63"/>
    </location>
</feature>
<dbReference type="InterPro" id="IPR009056">
    <property type="entry name" value="Cyt_c-like_dom"/>
</dbReference>
<evidence type="ECO:0000256" key="4">
    <source>
        <dbReference type="PROSITE-ProRule" id="PRU00433"/>
    </source>
</evidence>
<name>A0A0K1PP75_9BACT</name>
<gene>
    <name evidence="7" type="ORF">AKJ09_02004</name>
</gene>
<dbReference type="InterPro" id="IPR051459">
    <property type="entry name" value="Cytochrome_c-type_DH"/>
</dbReference>
<keyword evidence="2 4" id="KW-0479">Metal-binding</keyword>
<accession>A0A0K1PP75</accession>
<evidence type="ECO:0000313" key="7">
    <source>
        <dbReference type="EMBL" id="AKU95340.1"/>
    </source>
</evidence>
<reference evidence="7 8" key="1">
    <citation type="submission" date="2015-08" db="EMBL/GenBank/DDBJ databases">
        <authorList>
            <person name="Babu N.S."/>
            <person name="Beckwith C.J."/>
            <person name="Beseler K.G."/>
            <person name="Brison A."/>
            <person name="Carone J.V."/>
            <person name="Caskin T.P."/>
            <person name="Diamond M."/>
            <person name="Durham M.E."/>
            <person name="Foxe J.M."/>
            <person name="Go M."/>
            <person name="Henderson B.A."/>
            <person name="Jones I.B."/>
            <person name="McGettigan J.A."/>
            <person name="Micheletti S.J."/>
            <person name="Nasrallah M.E."/>
            <person name="Ortiz D."/>
            <person name="Piller C.R."/>
            <person name="Privatt S.R."/>
            <person name="Schneider S.L."/>
            <person name="Sharp S."/>
            <person name="Smith T.C."/>
            <person name="Stanton J.D."/>
            <person name="Ullery H.E."/>
            <person name="Wilson R.J."/>
            <person name="Serrano M.G."/>
            <person name="Buck G."/>
            <person name="Lee V."/>
            <person name="Wang Y."/>
            <person name="Carvalho R."/>
            <person name="Voegtly L."/>
            <person name="Shi R."/>
            <person name="Duckworth R."/>
            <person name="Johnson A."/>
            <person name="Loviza R."/>
            <person name="Walstead R."/>
            <person name="Shah Z."/>
            <person name="Kiflezghi M."/>
            <person name="Wade K."/>
            <person name="Ball S.L."/>
            <person name="Bradley K.W."/>
            <person name="Asai D.J."/>
            <person name="Bowman C.A."/>
            <person name="Russell D.A."/>
            <person name="Pope W.H."/>
            <person name="Jacobs-Sera D."/>
            <person name="Hendrix R.W."/>
            <person name="Hatfull G.F."/>
        </authorList>
    </citation>
    <scope>NUCLEOTIDE SEQUENCE [LARGE SCALE GENOMIC DNA]</scope>
    <source>
        <strain evidence="7 8">DSM 27648</strain>
    </source>
</reference>
<feature type="domain" description="Cytochrome c" evidence="6">
    <location>
        <begin position="9"/>
        <end position="149"/>
    </location>
</feature>
<keyword evidence="1 4" id="KW-0349">Heme</keyword>
<evidence type="ECO:0000256" key="1">
    <source>
        <dbReference type="ARBA" id="ARBA00022617"/>
    </source>
</evidence>
<evidence type="ECO:0000256" key="3">
    <source>
        <dbReference type="ARBA" id="ARBA00023004"/>
    </source>
</evidence>
<dbReference type="PANTHER" id="PTHR35008:SF4">
    <property type="entry name" value="BLL4482 PROTEIN"/>
    <property type="match status" value="1"/>
</dbReference>
<evidence type="ECO:0000256" key="5">
    <source>
        <dbReference type="SAM" id="MobiDB-lite"/>
    </source>
</evidence>
<keyword evidence="8" id="KW-1185">Reference proteome</keyword>
<dbReference type="Proteomes" id="UP000064967">
    <property type="component" value="Chromosome"/>
</dbReference>
<dbReference type="KEGG" id="llu:AKJ09_02004"/>
<dbReference type="Gene3D" id="1.10.760.10">
    <property type="entry name" value="Cytochrome c-like domain"/>
    <property type="match status" value="1"/>
</dbReference>
<dbReference type="PANTHER" id="PTHR35008">
    <property type="entry name" value="BLL4482 PROTEIN-RELATED"/>
    <property type="match status" value="1"/>
</dbReference>
<dbReference type="EMBL" id="CP012333">
    <property type="protein sequence ID" value="AKU95340.1"/>
    <property type="molecule type" value="Genomic_DNA"/>
</dbReference>
<keyword evidence="3 4" id="KW-0408">Iron</keyword>
<dbReference type="GO" id="GO:0046872">
    <property type="term" value="F:metal ion binding"/>
    <property type="evidence" value="ECO:0007669"/>
    <property type="project" value="UniProtKB-KW"/>
</dbReference>
<dbReference type="STRING" id="1391654.AKJ09_02004"/>
<dbReference type="GO" id="GO:0009055">
    <property type="term" value="F:electron transfer activity"/>
    <property type="evidence" value="ECO:0007669"/>
    <property type="project" value="InterPro"/>
</dbReference>
<protein>
    <submittedName>
        <fullName evidence="7">Putative diheme cytochrome c-553</fullName>
    </submittedName>
</protein>
<evidence type="ECO:0000259" key="6">
    <source>
        <dbReference type="PROSITE" id="PS51007"/>
    </source>
</evidence>
<dbReference type="PROSITE" id="PS51007">
    <property type="entry name" value="CYTC"/>
    <property type="match status" value="1"/>
</dbReference>
<dbReference type="SUPFAM" id="SSF46626">
    <property type="entry name" value="Cytochrome c"/>
    <property type="match status" value="1"/>
</dbReference>
<evidence type="ECO:0000256" key="2">
    <source>
        <dbReference type="ARBA" id="ARBA00022723"/>
    </source>
</evidence>
<dbReference type="GO" id="GO:0020037">
    <property type="term" value="F:heme binding"/>
    <property type="evidence" value="ECO:0007669"/>
    <property type="project" value="InterPro"/>
</dbReference>
<sequence length="187" mass="19818">MDQAPRKDELVKRGGELVKLGGCNDCHTPLAFDPKIGMPMPRTDRTLSGHPEGASEPTGQSANGEAVMGATMTAYKLPFGTVYAANLTPDLETGLGSWTEQDFIRAMRTGKHQGKADGRPILPPMPWMNLSATPEADLRAMFAFLRSIPAVKNSVPVPNVPPQALAGIAESYAKMAPPAAAPAPSRL</sequence>
<evidence type="ECO:0000313" key="8">
    <source>
        <dbReference type="Proteomes" id="UP000064967"/>
    </source>
</evidence>